<organism evidence="3 4">
    <name type="scientific">Pseudanabaena cinerea FACHB-1277</name>
    <dbReference type="NCBI Taxonomy" id="2949581"/>
    <lineage>
        <taxon>Bacteria</taxon>
        <taxon>Bacillati</taxon>
        <taxon>Cyanobacteriota</taxon>
        <taxon>Cyanophyceae</taxon>
        <taxon>Pseudanabaenales</taxon>
        <taxon>Pseudanabaenaceae</taxon>
        <taxon>Pseudanabaena</taxon>
        <taxon>Pseudanabaena cinerea</taxon>
    </lineage>
</organism>
<keyword evidence="2" id="KW-0812">Transmembrane</keyword>
<accession>A0A926UX68</accession>
<gene>
    <name evidence="3" type="ORF">H6F44_22620</name>
</gene>
<evidence type="ECO:0000256" key="2">
    <source>
        <dbReference type="SAM" id="Phobius"/>
    </source>
</evidence>
<evidence type="ECO:0000313" key="4">
    <source>
        <dbReference type="Proteomes" id="UP000631421"/>
    </source>
</evidence>
<sequence>MAIISCPECGRQVSDKALKCPQCNYPIANLEKQESVSLQALQEKIQGVVTNGLTVKVSSVGKLLNIKLTRTPITSVSYDQLWLKISPQLKTDDLRGFSQILISAYSERDIIKSEWERQNDINSKGEIVPNKKDIITGYVFLAILIVGFSSCSYLSNLPRNVQTSSNSSTSISSTSNPSNPSLSTSSPEYLLAGIDKQSKDVSASELAPYTQALDQLESKCQESRMALADMSAATKEILTKKGAKATNLELLNGVYQAVQPYENPQKCAAGFALFATYVDK</sequence>
<protein>
    <submittedName>
        <fullName evidence="3">Zinc ribbon domain-containing protein</fullName>
    </submittedName>
</protein>
<proteinExistence type="predicted"/>
<feature type="transmembrane region" description="Helical" evidence="2">
    <location>
        <begin position="134"/>
        <end position="155"/>
    </location>
</feature>
<evidence type="ECO:0000313" key="3">
    <source>
        <dbReference type="EMBL" id="MBD2152882.1"/>
    </source>
</evidence>
<dbReference type="EMBL" id="JACJPY010000171">
    <property type="protein sequence ID" value="MBD2152882.1"/>
    <property type="molecule type" value="Genomic_DNA"/>
</dbReference>
<reference evidence="3" key="1">
    <citation type="journal article" date="2015" name="ISME J.">
        <title>Draft Genome Sequence of Streptomyces incarnatus NRRL8089, which Produces the Nucleoside Antibiotic Sinefungin.</title>
        <authorList>
            <person name="Oshima K."/>
            <person name="Hattori M."/>
            <person name="Shimizu H."/>
            <person name="Fukuda K."/>
            <person name="Nemoto M."/>
            <person name="Inagaki K."/>
            <person name="Tamura T."/>
        </authorList>
    </citation>
    <scope>NUCLEOTIDE SEQUENCE</scope>
    <source>
        <strain evidence="3">FACHB-1277</strain>
    </source>
</reference>
<name>A0A926UX68_9CYAN</name>
<keyword evidence="2" id="KW-0472">Membrane</keyword>
<comment type="caution">
    <text evidence="3">The sequence shown here is derived from an EMBL/GenBank/DDBJ whole genome shotgun (WGS) entry which is preliminary data.</text>
</comment>
<dbReference type="RefSeq" id="WP_190353335.1">
    <property type="nucleotide sequence ID" value="NZ_JACJPY010000171.1"/>
</dbReference>
<keyword evidence="4" id="KW-1185">Reference proteome</keyword>
<dbReference type="Proteomes" id="UP000631421">
    <property type="component" value="Unassembled WGS sequence"/>
</dbReference>
<feature type="region of interest" description="Disordered" evidence="1">
    <location>
        <begin position="164"/>
        <end position="184"/>
    </location>
</feature>
<reference evidence="3" key="2">
    <citation type="submission" date="2020-08" db="EMBL/GenBank/DDBJ databases">
        <authorList>
            <person name="Chen M."/>
            <person name="Teng W."/>
            <person name="Zhao L."/>
            <person name="Hu C."/>
            <person name="Zhou Y."/>
            <person name="Han B."/>
            <person name="Song L."/>
            <person name="Shu W."/>
        </authorList>
    </citation>
    <scope>NUCLEOTIDE SEQUENCE</scope>
    <source>
        <strain evidence="3">FACHB-1277</strain>
    </source>
</reference>
<keyword evidence="2" id="KW-1133">Transmembrane helix</keyword>
<evidence type="ECO:0000256" key="1">
    <source>
        <dbReference type="SAM" id="MobiDB-lite"/>
    </source>
</evidence>
<dbReference type="AlphaFoldDB" id="A0A926UX68"/>